<evidence type="ECO:0000313" key="3">
    <source>
        <dbReference type="EMBL" id="OOM06335.1"/>
    </source>
</evidence>
<protein>
    <recommendedName>
        <fullName evidence="2">DUF5105 domain-containing protein</fullName>
    </recommendedName>
</protein>
<comment type="caution">
    <text evidence="3">The sequence shown here is derived from an EMBL/GenBank/DDBJ whole genome shotgun (WGS) entry which is preliminary data.</text>
</comment>
<organism evidence="3 4">
    <name type="scientific">Clostridium saccharobutylicum</name>
    <dbReference type="NCBI Taxonomy" id="169679"/>
    <lineage>
        <taxon>Bacteria</taxon>
        <taxon>Bacillati</taxon>
        <taxon>Bacillota</taxon>
        <taxon>Clostridia</taxon>
        <taxon>Eubacteriales</taxon>
        <taxon>Clostridiaceae</taxon>
        <taxon>Clostridium</taxon>
    </lineage>
</organism>
<dbReference type="InterPro" id="IPR031343">
    <property type="entry name" value="DUF5105"/>
</dbReference>
<keyword evidence="1" id="KW-0732">Signal</keyword>
<evidence type="ECO:0000256" key="1">
    <source>
        <dbReference type="SAM" id="SignalP"/>
    </source>
</evidence>
<dbReference type="RefSeq" id="WP_077867232.1">
    <property type="nucleotide sequence ID" value="NZ_LZYZ01000010.1"/>
</dbReference>
<reference evidence="3 4" key="1">
    <citation type="submission" date="2016-05" db="EMBL/GenBank/DDBJ databases">
        <title>Microbial solvent formation.</title>
        <authorList>
            <person name="Poehlein A."/>
            <person name="Montoya Solano J.D."/>
            <person name="Flitsch S."/>
            <person name="Krabben P."/>
            <person name="Duerre P."/>
            <person name="Daniel R."/>
        </authorList>
    </citation>
    <scope>NUCLEOTIDE SEQUENCE [LARGE SCALE GENOMIC DNA]</scope>
    <source>
        <strain evidence="3 4">L1-8</strain>
    </source>
</reference>
<feature type="domain" description="DUF5105" evidence="2">
    <location>
        <begin position="41"/>
        <end position="194"/>
    </location>
</feature>
<evidence type="ECO:0000259" key="2">
    <source>
        <dbReference type="Pfam" id="PF17118"/>
    </source>
</evidence>
<proteinExistence type="predicted"/>
<accession>A0A1S8MQ96</accession>
<feature type="chain" id="PRO_5012029212" description="DUF5105 domain-containing protein" evidence="1">
    <location>
        <begin position="30"/>
        <end position="405"/>
    </location>
</feature>
<gene>
    <name evidence="3" type="ORF">CLOSAC_42540</name>
</gene>
<dbReference type="Pfam" id="PF17118">
    <property type="entry name" value="DUF5105"/>
    <property type="match status" value="2"/>
</dbReference>
<sequence>MKKKRILSFLTLVALLFSFLFSGCFDSNAAKNSAEIYCSLIFKSDAQNIQQIGLSDSDKDNLIKDYQSKIKDRLKQNLIFMGYLASDDQLNSVCDGYKEALSKITYETKQISKSGDEAQVEISTTNFDVKKIDEQAATDALNETDTMEFSSTDEENKKFNEIYLNKLAEGLKNAEISSDKSSNTFKFKKVNKYWVPDDSANLGYKLIRLATDEENTDLNIDEESISPEESAKLFWNLVINQDSSSIEKIGYSKAFGERLIKNKNKEYFKALKNDFNKAGISLSDEQIQGIVNALLRSIKKTSANFEVASKTDNLAKVKVSSTSINLNSIATKTENNIKNQISSGKITSKQQALDSCISLITDEINNAQSSSSSNENTFNFTKIADIWIPSNVNNYVESITAMSIK</sequence>
<dbReference type="EMBL" id="LZYZ01000010">
    <property type="protein sequence ID" value="OOM06335.1"/>
    <property type="molecule type" value="Genomic_DNA"/>
</dbReference>
<evidence type="ECO:0000313" key="4">
    <source>
        <dbReference type="Proteomes" id="UP000191154"/>
    </source>
</evidence>
<dbReference type="AlphaFoldDB" id="A0A1S8MQ96"/>
<feature type="signal peptide" evidence="1">
    <location>
        <begin position="1"/>
        <end position="29"/>
    </location>
</feature>
<name>A0A1S8MQ96_CLOSA</name>
<dbReference type="PROSITE" id="PS51257">
    <property type="entry name" value="PROKAR_LIPOPROTEIN"/>
    <property type="match status" value="1"/>
</dbReference>
<dbReference type="Proteomes" id="UP000191154">
    <property type="component" value="Unassembled WGS sequence"/>
</dbReference>
<feature type="domain" description="DUF5105" evidence="2">
    <location>
        <begin position="253"/>
        <end position="387"/>
    </location>
</feature>